<evidence type="ECO:0000313" key="2">
    <source>
        <dbReference type="Proteomes" id="UP000002402"/>
    </source>
</evidence>
<organism evidence="1 2">
    <name type="scientific">Myxococcus xanthus (strain DK1622)</name>
    <dbReference type="NCBI Taxonomy" id="246197"/>
    <lineage>
        <taxon>Bacteria</taxon>
        <taxon>Pseudomonadati</taxon>
        <taxon>Myxococcota</taxon>
        <taxon>Myxococcia</taxon>
        <taxon>Myxococcales</taxon>
        <taxon>Cystobacterineae</taxon>
        <taxon>Myxococcaceae</taxon>
        <taxon>Myxococcus</taxon>
    </lineage>
</organism>
<dbReference type="HOGENOM" id="CLU_1188926_0_0_7"/>
<protein>
    <submittedName>
        <fullName evidence="1">Uncharacterized protein</fullName>
    </submittedName>
</protein>
<dbReference type="AlphaFoldDB" id="Q1CYW8"/>
<evidence type="ECO:0000313" key="1">
    <source>
        <dbReference type="EMBL" id="ABF88257.1"/>
    </source>
</evidence>
<dbReference type="EMBL" id="CP000113">
    <property type="protein sequence ID" value="ABF88257.1"/>
    <property type="molecule type" value="Genomic_DNA"/>
</dbReference>
<reference evidence="1 2" key="1">
    <citation type="journal article" date="2006" name="Proc. Natl. Acad. Sci. U.S.A.">
        <title>Evolution of sensory complexity recorded in a myxobacterial genome.</title>
        <authorList>
            <person name="Goldman B.S."/>
            <person name="Nierman W.C."/>
            <person name="Kaiser D."/>
            <person name="Slater S.C."/>
            <person name="Durkin A.S."/>
            <person name="Eisen J.A."/>
            <person name="Ronning C.M."/>
            <person name="Barbazuk W.B."/>
            <person name="Blanchard M."/>
            <person name="Field C."/>
            <person name="Halling C."/>
            <person name="Hinkle G."/>
            <person name="Iartchuk O."/>
            <person name="Kim H.S."/>
            <person name="Mackenzie C."/>
            <person name="Madupu R."/>
            <person name="Miller N."/>
            <person name="Shvartsbeyn A."/>
            <person name="Sullivan S.A."/>
            <person name="Vaudin M."/>
            <person name="Wiegand R."/>
            <person name="Kaplan H.B."/>
        </authorList>
    </citation>
    <scope>NUCLEOTIDE SEQUENCE [LARGE SCALE GENOMIC DNA]</scope>
    <source>
        <strain evidence="2">DK1622</strain>
    </source>
</reference>
<dbReference type="Proteomes" id="UP000002402">
    <property type="component" value="Chromosome"/>
</dbReference>
<keyword evidence="2" id="KW-1185">Reference proteome</keyword>
<proteinExistence type="predicted"/>
<accession>Q1CYW8</accession>
<dbReference type="KEGG" id="mxa:MXAN_6278"/>
<gene>
    <name evidence="1" type="ordered locus">MXAN_6278</name>
</gene>
<dbReference type="EnsemblBacteria" id="ABF88257">
    <property type="protein sequence ID" value="ABF88257"/>
    <property type="gene ID" value="MXAN_6278"/>
</dbReference>
<sequence length="233" mass="25848">MDYCSVMISTYSSAEMEFLHLDENPSACCGFTTRGAAVFATSRRVISFWNRSRTRPNCFAVRKARVITFSTMSSRVSSLRVLLRDCMKPWKVSASIAKWPLRCMVQPGSWFVPQSRNAGSEWCRTCRTGVSRGATSSRYSRRSLRSCRPDGGGVPVPDTFTSMRAPPPRISMLTPAALPSGDMPSTEMLVDGMPMSSAWMFISTSWAKAEEAANMDEASTARAIEFIELFLSI</sequence>
<name>Q1CYW8_MYXXD</name>